<keyword evidence="1" id="KW-1133">Transmembrane helix</keyword>
<feature type="transmembrane region" description="Helical" evidence="1">
    <location>
        <begin position="178"/>
        <end position="204"/>
    </location>
</feature>
<reference evidence="2 3" key="1">
    <citation type="submission" date="2018-03" db="EMBL/GenBank/DDBJ databases">
        <title>Pantoea intestinalis SRCM103226 isolated form the mealworm.</title>
        <authorList>
            <person name="Jeong D.-Y."/>
            <person name="Kim J.W."/>
        </authorList>
    </citation>
    <scope>NUCLEOTIDE SEQUENCE [LARGE SCALE GENOMIC DNA]</scope>
    <source>
        <strain evidence="2 3">SRCM103226</strain>
    </source>
</reference>
<dbReference type="GO" id="GO:0003677">
    <property type="term" value="F:DNA binding"/>
    <property type="evidence" value="ECO:0007669"/>
    <property type="project" value="InterPro"/>
</dbReference>
<dbReference type="GO" id="GO:0006355">
    <property type="term" value="P:regulation of DNA-templated transcription"/>
    <property type="evidence" value="ECO:0007669"/>
    <property type="project" value="InterPro"/>
</dbReference>
<evidence type="ECO:0008006" key="4">
    <source>
        <dbReference type="Google" id="ProtNLM"/>
    </source>
</evidence>
<proteinExistence type="predicted"/>
<keyword evidence="3" id="KW-1185">Reference proteome</keyword>
<dbReference type="OrthoDB" id="7003224at2"/>
<dbReference type="RefSeq" id="WP_160623104.1">
    <property type="nucleotide sequence ID" value="NZ_CP028271.1"/>
</dbReference>
<organism evidence="2 3">
    <name type="scientific">Mixta intestinalis</name>
    <dbReference type="NCBI Taxonomy" id="1615494"/>
    <lineage>
        <taxon>Bacteria</taxon>
        <taxon>Pseudomonadati</taxon>
        <taxon>Pseudomonadota</taxon>
        <taxon>Gammaproteobacteria</taxon>
        <taxon>Enterobacterales</taxon>
        <taxon>Erwiniaceae</taxon>
        <taxon>Mixta</taxon>
    </lineage>
</organism>
<evidence type="ECO:0000256" key="1">
    <source>
        <dbReference type="SAM" id="Phobius"/>
    </source>
</evidence>
<sequence>MNEACNDEMVFNLGEGVKFLPGERCIVNESGTVIGLSENSYRFLLLILNGETDKQAIIKQVWHEQRGSVSDSSYYGQIYMLRKAFSLVGLPNSLIKTIPRKGVKYMGKVEKKAADTGAGSNTVAGETILLDKACMLEESQEANAIRLEEEESLPVSPAEENVQAKESKDVPWYNSKRWNFFITILAVIAVCWLSTLLMAFFYFFR</sequence>
<dbReference type="AlphaFoldDB" id="A0A6P1Q605"/>
<gene>
    <name evidence="2" type="ORF">C7M51_03804</name>
</gene>
<protein>
    <recommendedName>
        <fullName evidence="4">OmpR/PhoB-type domain-containing protein</fullName>
    </recommendedName>
</protein>
<dbReference type="InterPro" id="IPR016032">
    <property type="entry name" value="Sig_transdc_resp-reg_C-effctor"/>
</dbReference>
<dbReference type="EMBL" id="CP028271">
    <property type="protein sequence ID" value="QHM73457.1"/>
    <property type="molecule type" value="Genomic_DNA"/>
</dbReference>
<evidence type="ECO:0000313" key="2">
    <source>
        <dbReference type="EMBL" id="QHM73457.1"/>
    </source>
</evidence>
<dbReference type="Gene3D" id="1.10.10.10">
    <property type="entry name" value="Winged helix-like DNA-binding domain superfamily/Winged helix DNA-binding domain"/>
    <property type="match status" value="1"/>
</dbReference>
<dbReference type="KEGG" id="mint:C7M51_03804"/>
<dbReference type="SUPFAM" id="SSF46894">
    <property type="entry name" value="C-terminal effector domain of the bipartite response regulators"/>
    <property type="match status" value="1"/>
</dbReference>
<evidence type="ECO:0000313" key="3">
    <source>
        <dbReference type="Proteomes" id="UP000464053"/>
    </source>
</evidence>
<name>A0A6P1Q605_9GAMM</name>
<dbReference type="InterPro" id="IPR036388">
    <property type="entry name" value="WH-like_DNA-bd_sf"/>
</dbReference>
<accession>A0A6P1Q605</accession>
<keyword evidence="1" id="KW-0812">Transmembrane</keyword>
<dbReference type="Proteomes" id="UP000464053">
    <property type="component" value="Chromosome"/>
</dbReference>
<keyword evidence="1" id="KW-0472">Membrane</keyword>